<reference evidence="1 2" key="1">
    <citation type="submission" date="2018-11" db="EMBL/GenBank/DDBJ databases">
        <title>Novel bacteria species description.</title>
        <authorList>
            <person name="Han J.-H."/>
        </authorList>
    </citation>
    <scope>NUCLEOTIDE SEQUENCE [LARGE SCALE GENOMIC DNA]</scope>
    <source>
        <strain evidence="1 2">KCTC23259</strain>
    </source>
</reference>
<sequence>MANEMTFYEARMFPINYNHAKLVYTIEGRMIINFEKIAALSISLYIVIDFNSKNITFLLFLC</sequence>
<dbReference type="Proteomes" id="UP001204144">
    <property type="component" value="Unassembled WGS sequence"/>
</dbReference>
<name>A0AAE3H6Y0_9BACT</name>
<keyword evidence="2" id="KW-1185">Reference proteome</keyword>
<organism evidence="1 2">
    <name type="scientific">Lacihabitans soyangensis</name>
    <dbReference type="NCBI Taxonomy" id="869394"/>
    <lineage>
        <taxon>Bacteria</taxon>
        <taxon>Pseudomonadati</taxon>
        <taxon>Bacteroidota</taxon>
        <taxon>Cytophagia</taxon>
        <taxon>Cytophagales</taxon>
        <taxon>Leadbetterellaceae</taxon>
        <taxon>Lacihabitans</taxon>
    </lineage>
</organism>
<protein>
    <submittedName>
        <fullName evidence="1">Uncharacterized protein</fullName>
    </submittedName>
</protein>
<dbReference type="AlphaFoldDB" id="A0AAE3H6Y0"/>
<proteinExistence type="predicted"/>
<dbReference type="EMBL" id="RJUF01000185">
    <property type="protein sequence ID" value="MCP9765582.1"/>
    <property type="molecule type" value="Genomic_DNA"/>
</dbReference>
<accession>A0AAE3H6Y0</accession>
<evidence type="ECO:0000313" key="2">
    <source>
        <dbReference type="Proteomes" id="UP001204144"/>
    </source>
</evidence>
<evidence type="ECO:0000313" key="1">
    <source>
        <dbReference type="EMBL" id="MCP9765582.1"/>
    </source>
</evidence>
<gene>
    <name evidence="1" type="ORF">EGI31_21815</name>
</gene>
<comment type="caution">
    <text evidence="1">The sequence shown here is derived from an EMBL/GenBank/DDBJ whole genome shotgun (WGS) entry which is preliminary data.</text>
</comment>